<reference evidence="2 4" key="1">
    <citation type="submission" date="2015-11" db="EMBL/GenBank/DDBJ databases">
        <title>Genomic analysis of 38 Legionella species identifies large and diverse effector repertoires.</title>
        <authorList>
            <person name="Burstein D."/>
            <person name="Amaro F."/>
            <person name="Zusman T."/>
            <person name="Lifshitz Z."/>
            <person name="Cohen O."/>
            <person name="Gilbert J.A."/>
            <person name="Pupko T."/>
            <person name="Shuman H.A."/>
            <person name="Segal G."/>
        </authorList>
    </citation>
    <scope>NUCLEOTIDE SEQUENCE [LARGE SCALE GENOMIC DNA]</scope>
    <source>
        <strain evidence="2 4">WO-44C</strain>
    </source>
</reference>
<dbReference type="PATRIC" id="fig|453.4.peg.953"/>
<reference evidence="3 5" key="2">
    <citation type="submission" date="2018-06" db="EMBL/GenBank/DDBJ databases">
        <authorList>
            <consortium name="Pathogen Informatics"/>
            <person name="Doyle S."/>
        </authorList>
    </citation>
    <scope>NUCLEOTIDE SEQUENCE [LARGE SCALE GENOMIC DNA]</scope>
    <source>
        <strain evidence="3 5">NCTC12022</strain>
    </source>
</reference>
<protein>
    <submittedName>
        <fullName evidence="2">Uncharacterized protein</fullName>
    </submittedName>
</protein>
<dbReference type="Proteomes" id="UP000054698">
    <property type="component" value="Unassembled WGS sequence"/>
</dbReference>
<dbReference type="Proteomes" id="UP000251942">
    <property type="component" value="Unassembled WGS sequence"/>
</dbReference>
<organism evidence="2 4">
    <name type="scientific">Legionella feeleii</name>
    <dbReference type="NCBI Taxonomy" id="453"/>
    <lineage>
        <taxon>Bacteria</taxon>
        <taxon>Pseudomonadati</taxon>
        <taxon>Pseudomonadota</taxon>
        <taxon>Gammaproteobacteria</taxon>
        <taxon>Legionellales</taxon>
        <taxon>Legionellaceae</taxon>
        <taxon>Legionella</taxon>
    </lineage>
</organism>
<accession>A0A0W0U2X1</accession>
<evidence type="ECO:0000313" key="3">
    <source>
        <dbReference type="EMBL" id="SPX59879.1"/>
    </source>
</evidence>
<evidence type="ECO:0000256" key="1">
    <source>
        <dbReference type="SAM" id="MobiDB-lite"/>
    </source>
</evidence>
<evidence type="ECO:0000313" key="5">
    <source>
        <dbReference type="Proteomes" id="UP000251942"/>
    </source>
</evidence>
<sequence>MKFVIEKVEFIGGQTPTVMISWSSGTTDFYPWRSYPALPDLTEFKPWHYRNTPGLTLFRAPSTTAVGEIRMHNIRHYQRDPEQAPMLDLVSRLEKAADEIEEVSQQYCLYPRKLKRAVSTKAPSAIAESAMAGRMSFADHPTEDDPETSTPSLAAST</sequence>
<feature type="compositionally biased region" description="Polar residues" evidence="1">
    <location>
        <begin position="148"/>
        <end position="157"/>
    </location>
</feature>
<dbReference type="EMBL" id="UASS01000004">
    <property type="protein sequence ID" value="SPX59879.1"/>
    <property type="molecule type" value="Genomic_DNA"/>
</dbReference>
<feature type="region of interest" description="Disordered" evidence="1">
    <location>
        <begin position="133"/>
        <end position="157"/>
    </location>
</feature>
<dbReference type="RefSeq" id="WP_058444283.1">
    <property type="nucleotide sequence ID" value="NZ_CAAAHT010000038.1"/>
</dbReference>
<proteinExistence type="predicted"/>
<dbReference type="AlphaFoldDB" id="A0A0W0U2X1"/>
<evidence type="ECO:0000313" key="2">
    <source>
        <dbReference type="EMBL" id="KTD02038.1"/>
    </source>
</evidence>
<evidence type="ECO:0000313" key="4">
    <source>
        <dbReference type="Proteomes" id="UP000054698"/>
    </source>
</evidence>
<dbReference type="STRING" id="453.Lfee_0883"/>
<keyword evidence="4" id="KW-1185">Reference proteome</keyword>
<name>A0A0W0U2X1_9GAMM</name>
<gene>
    <name evidence="2" type="ORF">Lfee_0883</name>
    <name evidence="3" type="ORF">NCTC12022_00590</name>
</gene>
<dbReference type="EMBL" id="LNYB01000026">
    <property type="protein sequence ID" value="KTD02038.1"/>
    <property type="molecule type" value="Genomic_DNA"/>
</dbReference>
<dbReference type="OrthoDB" id="5638855at2"/>